<protein>
    <recommendedName>
        <fullName evidence="4">Leucine rich repeat domain containing protein</fullName>
    </recommendedName>
</protein>
<dbReference type="EMBL" id="MU839015">
    <property type="protein sequence ID" value="KAK1765524.1"/>
    <property type="molecule type" value="Genomic_DNA"/>
</dbReference>
<keyword evidence="3" id="KW-1185">Reference proteome</keyword>
<evidence type="ECO:0008006" key="4">
    <source>
        <dbReference type="Google" id="ProtNLM"/>
    </source>
</evidence>
<reference evidence="2" key="1">
    <citation type="submission" date="2023-06" db="EMBL/GenBank/DDBJ databases">
        <title>Genome-scale phylogeny and comparative genomics of the fungal order Sordariales.</title>
        <authorList>
            <consortium name="Lawrence Berkeley National Laboratory"/>
            <person name="Hensen N."/>
            <person name="Bonometti L."/>
            <person name="Westerberg I."/>
            <person name="Brannstrom I.O."/>
            <person name="Guillou S."/>
            <person name="Cros-Aarteil S."/>
            <person name="Calhoun S."/>
            <person name="Haridas S."/>
            <person name="Kuo A."/>
            <person name="Mondo S."/>
            <person name="Pangilinan J."/>
            <person name="Riley R."/>
            <person name="Labutti K."/>
            <person name="Andreopoulos B."/>
            <person name="Lipzen A."/>
            <person name="Chen C."/>
            <person name="Yanf M."/>
            <person name="Daum C."/>
            <person name="Ng V."/>
            <person name="Clum A."/>
            <person name="Steindorff A."/>
            <person name="Ohm R."/>
            <person name="Martin F."/>
            <person name="Silar P."/>
            <person name="Natvig D."/>
            <person name="Lalanne C."/>
            <person name="Gautier V."/>
            <person name="Ament-Velasquez S.L."/>
            <person name="Kruys A."/>
            <person name="Hutchinson M.I."/>
            <person name="Powell A.J."/>
            <person name="Barry K."/>
            <person name="Miller A.N."/>
            <person name="Grigoriev I.V."/>
            <person name="Debuchy R."/>
            <person name="Gladieux P."/>
            <person name="Thoren M.H."/>
            <person name="Johannesson H."/>
        </authorList>
    </citation>
    <scope>NUCLEOTIDE SEQUENCE</scope>
    <source>
        <strain evidence="2">8032-3</strain>
    </source>
</reference>
<dbReference type="Gene3D" id="3.80.10.10">
    <property type="entry name" value="Ribonuclease Inhibitor"/>
    <property type="match status" value="1"/>
</dbReference>
<dbReference type="Proteomes" id="UP001244011">
    <property type="component" value="Unassembled WGS sequence"/>
</dbReference>
<feature type="compositionally biased region" description="Basic and acidic residues" evidence="1">
    <location>
        <begin position="628"/>
        <end position="640"/>
    </location>
</feature>
<gene>
    <name evidence="2" type="ORF">QBC33DRAFT_144033</name>
</gene>
<dbReference type="GeneID" id="85305317"/>
<sequence length="801" mass="89174">MASLPSYQEAVRRCDWLELAGPYILVGDYTRLCLVSRRFYDHFAPRLWIDPIRTVRLLGLDPGDDLSWYHRFIPKHIKTVRLATRSFVLSLDLRGFAILSSEFDLDGGERSVSATFRHLPATFPRLRCILLDGHPDLDPGLLSRPLEPASLQAPQFQPPVMLSIPHCHSQLAATFFASPYLTNLVYLDISDTPGSLKSALAQSTFSPANLPFLRVLKAQGREMDDSTAILLFRSFKGQLWSLDLSRNGLTDAVINDMVHFCFPTRSLRTAAHFDVEGKLDLTMSAGSSAYGPFGFICESEWSREFTHPDRYMADAPIYTRNAYRPGQEVLSMRHDGLESARGDSAGDIKQALAGTMETPPRDIEEVRRLDVWNSHGGITHLRLSGNAFSAAGVEKLIRSSPGQLRHFECSSAAAQGLKQTLPPWLAKNPRFSAVLGAAHLFRPVISPNLQVLRIHHSLVTQVPTLETDNLVTMANLWLAETFVRERVELAYPQVFVPDMNPRLYSLTLTNIPRYSVGPVVSKLLRLLRLVSMQERAIQDVQLPSSRRSPNTLRGIRHIRLEFEPDPTEELGHSLDSEDLDPEQLINLSSKEFSFFGDLGWGSAPTSDKPQPPSSRHSDIQTEPPPKPRTPDSGRLDHYPSGERQDEYVVDHPVSWNGNDLTVPVWIGTAARGPHEAVNEYMRLLQDPALRANAAPASPSHIAAGVPAGSYIFYSAWDAMLLRPPHTIRKPTKADIAGMRDVVAAIKAYRGRTRAAFDAAKKAAGSAGPAVRLGEPHYHWTGKLEVSLADAMARDHSSKFWR</sequence>
<dbReference type="SUPFAM" id="SSF52047">
    <property type="entry name" value="RNI-like"/>
    <property type="match status" value="1"/>
</dbReference>
<organism evidence="2 3">
    <name type="scientific">Phialemonium atrogriseum</name>
    <dbReference type="NCBI Taxonomy" id="1093897"/>
    <lineage>
        <taxon>Eukaryota</taxon>
        <taxon>Fungi</taxon>
        <taxon>Dikarya</taxon>
        <taxon>Ascomycota</taxon>
        <taxon>Pezizomycotina</taxon>
        <taxon>Sordariomycetes</taxon>
        <taxon>Sordariomycetidae</taxon>
        <taxon>Cephalothecales</taxon>
        <taxon>Cephalothecaceae</taxon>
        <taxon>Phialemonium</taxon>
    </lineage>
</organism>
<feature type="region of interest" description="Disordered" evidence="1">
    <location>
        <begin position="600"/>
        <end position="640"/>
    </location>
</feature>
<name>A0AAJ0FKG4_9PEZI</name>
<dbReference type="AlphaFoldDB" id="A0AAJ0FKG4"/>
<comment type="caution">
    <text evidence="2">The sequence shown here is derived from an EMBL/GenBank/DDBJ whole genome shotgun (WGS) entry which is preliminary data.</text>
</comment>
<evidence type="ECO:0000256" key="1">
    <source>
        <dbReference type="SAM" id="MobiDB-lite"/>
    </source>
</evidence>
<dbReference type="RefSeq" id="XP_060281737.1">
    <property type="nucleotide sequence ID" value="XM_060422130.1"/>
</dbReference>
<proteinExistence type="predicted"/>
<evidence type="ECO:0000313" key="3">
    <source>
        <dbReference type="Proteomes" id="UP001244011"/>
    </source>
</evidence>
<accession>A0AAJ0FKG4</accession>
<dbReference type="InterPro" id="IPR032675">
    <property type="entry name" value="LRR_dom_sf"/>
</dbReference>
<evidence type="ECO:0000313" key="2">
    <source>
        <dbReference type="EMBL" id="KAK1765524.1"/>
    </source>
</evidence>